<dbReference type="Proteomes" id="UP000324233">
    <property type="component" value="Chromosome"/>
</dbReference>
<feature type="coiled-coil region" evidence="1">
    <location>
        <begin position="32"/>
        <end position="66"/>
    </location>
</feature>
<accession>A0A5B9W1K5</accession>
<evidence type="ECO:0000256" key="1">
    <source>
        <dbReference type="SAM" id="Coils"/>
    </source>
</evidence>
<proteinExistence type="predicted"/>
<keyword evidence="3" id="KW-1185">Reference proteome</keyword>
<gene>
    <name evidence="2" type="ORF">OJF2_24170</name>
</gene>
<reference evidence="2 3" key="1">
    <citation type="submission" date="2019-08" db="EMBL/GenBank/DDBJ databases">
        <title>Deep-cultivation of Planctomycetes and their phenomic and genomic characterization uncovers novel biology.</title>
        <authorList>
            <person name="Wiegand S."/>
            <person name="Jogler M."/>
            <person name="Boedeker C."/>
            <person name="Pinto D."/>
            <person name="Vollmers J."/>
            <person name="Rivas-Marin E."/>
            <person name="Kohn T."/>
            <person name="Peeters S.H."/>
            <person name="Heuer A."/>
            <person name="Rast P."/>
            <person name="Oberbeckmann S."/>
            <person name="Bunk B."/>
            <person name="Jeske O."/>
            <person name="Meyerdierks A."/>
            <person name="Storesund J.E."/>
            <person name="Kallscheuer N."/>
            <person name="Luecker S."/>
            <person name="Lage O.M."/>
            <person name="Pohl T."/>
            <person name="Merkel B.J."/>
            <person name="Hornburger P."/>
            <person name="Mueller R.-W."/>
            <person name="Bruemmer F."/>
            <person name="Labrenz M."/>
            <person name="Spormann A.M."/>
            <person name="Op den Camp H."/>
            <person name="Overmann J."/>
            <person name="Amann R."/>
            <person name="Jetten M.S.M."/>
            <person name="Mascher T."/>
            <person name="Medema M.H."/>
            <person name="Devos D.P."/>
            <person name="Kaster A.-K."/>
            <person name="Ovreas L."/>
            <person name="Rohde M."/>
            <person name="Galperin M.Y."/>
            <person name="Jogler C."/>
        </authorList>
    </citation>
    <scope>NUCLEOTIDE SEQUENCE [LARGE SCALE GENOMIC DNA]</scope>
    <source>
        <strain evidence="2 3">OJF2</strain>
    </source>
</reference>
<dbReference type="EMBL" id="CP042997">
    <property type="protein sequence ID" value="QEH33885.1"/>
    <property type="molecule type" value="Genomic_DNA"/>
</dbReference>
<dbReference type="KEGG" id="agv:OJF2_24170"/>
<evidence type="ECO:0000313" key="3">
    <source>
        <dbReference type="Proteomes" id="UP000324233"/>
    </source>
</evidence>
<keyword evidence="1" id="KW-0175">Coiled coil</keyword>
<protein>
    <submittedName>
        <fullName evidence="2">Uncharacterized protein</fullName>
    </submittedName>
</protein>
<sequence>MAGHYGTMIFVPLVGLLLAGLVAAGVRGRAALRELRRANAHAGDRIQDLSRRLQLVEARLAATTSTVVSGAAARRAGPTVSGPRLVARVAPAGAQDGSGSGIGPTLIEVPDLGISAAGPPQAPPDPAEGLSLRHADIREMAQSGATPDLIARRTNRPVGQVELILALQRRLREPGEAGPHARPE</sequence>
<organism evidence="2 3">
    <name type="scientific">Aquisphaera giovannonii</name>
    <dbReference type="NCBI Taxonomy" id="406548"/>
    <lineage>
        <taxon>Bacteria</taxon>
        <taxon>Pseudomonadati</taxon>
        <taxon>Planctomycetota</taxon>
        <taxon>Planctomycetia</taxon>
        <taxon>Isosphaerales</taxon>
        <taxon>Isosphaeraceae</taxon>
        <taxon>Aquisphaera</taxon>
    </lineage>
</organism>
<dbReference type="RefSeq" id="WP_148593882.1">
    <property type="nucleotide sequence ID" value="NZ_CP042997.1"/>
</dbReference>
<dbReference type="OrthoDB" id="292697at2"/>
<dbReference type="AlphaFoldDB" id="A0A5B9W1K5"/>
<name>A0A5B9W1K5_9BACT</name>
<evidence type="ECO:0000313" key="2">
    <source>
        <dbReference type="EMBL" id="QEH33885.1"/>
    </source>
</evidence>